<sequence>MKNIKNIKTHANDKKMNKNEAHVFYDFFRKEDYFLVISGQYCATLKLTHWVFSIPTIANPLVPWYPSTCLQFDVKKYHSLIFPMCVYVFLFFEDNISYMMPS</sequence>
<dbReference type="AlphaFoldDB" id="X6MNS4"/>
<evidence type="ECO:0000313" key="2">
    <source>
        <dbReference type="Proteomes" id="UP000023152"/>
    </source>
</evidence>
<name>X6MNS4_RETFI</name>
<dbReference type="EMBL" id="ASPP01019068">
    <property type="protein sequence ID" value="ETO15494.1"/>
    <property type="molecule type" value="Genomic_DNA"/>
</dbReference>
<proteinExistence type="predicted"/>
<keyword evidence="2" id="KW-1185">Reference proteome</keyword>
<dbReference type="Proteomes" id="UP000023152">
    <property type="component" value="Unassembled WGS sequence"/>
</dbReference>
<comment type="caution">
    <text evidence="1">The sequence shown here is derived from an EMBL/GenBank/DDBJ whole genome shotgun (WGS) entry which is preliminary data.</text>
</comment>
<gene>
    <name evidence="1" type="ORF">RFI_21870</name>
</gene>
<accession>X6MNS4</accession>
<protein>
    <submittedName>
        <fullName evidence="1">Uncharacterized protein</fullName>
    </submittedName>
</protein>
<organism evidence="1 2">
    <name type="scientific">Reticulomyxa filosa</name>
    <dbReference type="NCBI Taxonomy" id="46433"/>
    <lineage>
        <taxon>Eukaryota</taxon>
        <taxon>Sar</taxon>
        <taxon>Rhizaria</taxon>
        <taxon>Retaria</taxon>
        <taxon>Foraminifera</taxon>
        <taxon>Monothalamids</taxon>
        <taxon>Reticulomyxidae</taxon>
        <taxon>Reticulomyxa</taxon>
    </lineage>
</organism>
<evidence type="ECO:0000313" key="1">
    <source>
        <dbReference type="EMBL" id="ETO15494.1"/>
    </source>
</evidence>
<reference evidence="1 2" key="1">
    <citation type="journal article" date="2013" name="Curr. Biol.">
        <title>The Genome of the Foraminiferan Reticulomyxa filosa.</title>
        <authorList>
            <person name="Glockner G."/>
            <person name="Hulsmann N."/>
            <person name="Schleicher M."/>
            <person name="Noegel A.A."/>
            <person name="Eichinger L."/>
            <person name="Gallinger C."/>
            <person name="Pawlowski J."/>
            <person name="Sierra R."/>
            <person name="Euteneuer U."/>
            <person name="Pillet L."/>
            <person name="Moustafa A."/>
            <person name="Platzer M."/>
            <person name="Groth M."/>
            <person name="Szafranski K."/>
            <person name="Schliwa M."/>
        </authorList>
    </citation>
    <scope>NUCLEOTIDE SEQUENCE [LARGE SCALE GENOMIC DNA]</scope>
</reference>